<reference evidence="1" key="2">
    <citation type="journal article" date="2015" name="Fish Shellfish Immunol.">
        <title>Early steps in the European eel (Anguilla anguilla)-Vibrio vulnificus interaction in the gills: Role of the RtxA13 toxin.</title>
        <authorList>
            <person name="Callol A."/>
            <person name="Pajuelo D."/>
            <person name="Ebbesson L."/>
            <person name="Teles M."/>
            <person name="MacKenzie S."/>
            <person name="Amaro C."/>
        </authorList>
    </citation>
    <scope>NUCLEOTIDE SEQUENCE</scope>
</reference>
<dbReference type="EMBL" id="GBXM01104906">
    <property type="protein sequence ID" value="JAH03671.1"/>
    <property type="molecule type" value="Transcribed_RNA"/>
</dbReference>
<accession>A0A0E9PGB7</accession>
<reference evidence="1" key="1">
    <citation type="submission" date="2014-11" db="EMBL/GenBank/DDBJ databases">
        <authorList>
            <person name="Amaro Gonzalez C."/>
        </authorList>
    </citation>
    <scope>NUCLEOTIDE SEQUENCE</scope>
</reference>
<dbReference type="AlphaFoldDB" id="A0A0E9PGB7"/>
<protein>
    <submittedName>
        <fullName evidence="1">Uncharacterized protein</fullName>
    </submittedName>
</protein>
<name>A0A0E9PGB7_ANGAN</name>
<proteinExistence type="predicted"/>
<organism evidence="1">
    <name type="scientific">Anguilla anguilla</name>
    <name type="common">European freshwater eel</name>
    <name type="synonym">Muraena anguilla</name>
    <dbReference type="NCBI Taxonomy" id="7936"/>
    <lineage>
        <taxon>Eukaryota</taxon>
        <taxon>Metazoa</taxon>
        <taxon>Chordata</taxon>
        <taxon>Craniata</taxon>
        <taxon>Vertebrata</taxon>
        <taxon>Euteleostomi</taxon>
        <taxon>Actinopterygii</taxon>
        <taxon>Neopterygii</taxon>
        <taxon>Teleostei</taxon>
        <taxon>Anguilliformes</taxon>
        <taxon>Anguillidae</taxon>
        <taxon>Anguilla</taxon>
    </lineage>
</organism>
<sequence>MQLKLLMFLNDHEEREKSLSLVFKKEK</sequence>
<evidence type="ECO:0000313" key="1">
    <source>
        <dbReference type="EMBL" id="JAH03671.1"/>
    </source>
</evidence>